<comment type="caution">
    <text evidence="4">The sequence shown here is derived from an EMBL/GenBank/DDBJ whole genome shotgun (WGS) entry which is preliminary data.</text>
</comment>
<proteinExistence type="predicted"/>
<dbReference type="InterPro" id="IPR013783">
    <property type="entry name" value="Ig-like_fold"/>
</dbReference>
<dbReference type="Proteomes" id="UP000324575">
    <property type="component" value="Unassembled WGS sequence"/>
</dbReference>
<evidence type="ECO:0000256" key="1">
    <source>
        <dbReference type="SAM" id="MobiDB-lite"/>
    </source>
</evidence>
<reference evidence="4 5" key="1">
    <citation type="submission" date="2019-03" db="EMBL/GenBank/DDBJ databases">
        <title>Single cell metagenomics reveals metabolic interactions within the superorganism composed of flagellate Streblomastix strix and complex community of Bacteroidetes bacteria on its surface.</title>
        <authorList>
            <person name="Treitli S.C."/>
            <person name="Kolisko M."/>
            <person name="Husnik F."/>
            <person name="Keeling P."/>
            <person name="Hampl V."/>
        </authorList>
    </citation>
    <scope>NUCLEOTIDE SEQUENCE [LARGE SCALE GENOMIC DNA]</scope>
    <source>
        <strain evidence="4">St1</strain>
    </source>
</reference>
<dbReference type="Pfam" id="PF18329">
    <property type="entry name" value="SGBP_B_XBD"/>
    <property type="match status" value="1"/>
</dbReference>
<evidence type="ECO:0008006" key="6">
    <source>
        <dbReference type="Google" id="ProtNLM"/>
    </source>
</evidence>
<organism evidence="4 5">
    <name type="scientific">Candidatus Ordinivivax streblomastigis</name>
    <dbReference type="NCBI Taxonomy" id="2540710"/>
    <lineage>
        <taxon>Bacteria</taxon>
        <taxon>Pseudomonadati</taxon>
        <taxon>Bacteroidota</taxon>
        <taxon>Bacteroidia</taxon>
        <taxon>Bacteroidales</taxon>
        <taxon>Candidatus Ordinivivax</taxon>
    </lineage>
</organism>
<dbReference type="EMBL" id="SNRX01000027">
    <property type="protein sequence ID" value="KAA6301126.1"/>
    <property type="molecule type" value="Genomic_DNA"/>
</dbReference>
<evidence type="ECO:0000313" key="4">
    <source>
        <dbReference type="EMBL" id="KAA6301126.1"/>
    </source>
</evidence>
<evidence type="ECO:0000259" key="3">
    <source>
        <dbReference type="Pfam" id="PF18329"/>
    </source>
</evidence>
<feature type="domain" description="IPT/TIG" evidence="2">
    <location>
        <begin position="139"/>
        <end position="198"/>
    </location>
</feature>
<accession>A0A5M8NWB7</accession>
<dbReference type="Gene3D" id="2.60.40.10">
    <property type="entry name" value="Immunoglobulins"/>
    <property type="match status" value="2"/>
</dbReference>
<dbReference type="AlphaFoldDB" id="A0A5M8NWB7"/>
<protein>
    <recommendedName>
        <fullName evidence="6">Surface glycan-binding protein B xyloglucan binding domain-containing protein</fullName>
    </recommendedName>
</protein>
<sequence>MVPLLFLFTACQEQIVNYNDGYDDGLTPSGPPTIEQIVLAADTAGLPKAITAAEMGDIVVIQGSNLSQIKSLTFNGIEADLKSIYAVNSYVVVPVPRVLFDEADATGKVVIETSKGTAEANLTVAAPKLVVDGFYNEFANVGDTVDIVGRNFDLFEVDSINGTVKAGDTDVEILAVSERTLTVVVPTETPDGTEFTVSSKIYAEKRNQPARLKFREGGGSLMGKAEFENWDQGKGKGPKDGDYRADGKKKGEPKPLIGLYRDWFIFCDGNLGGSQFIWAGGANVSGDGNDPTVADFSNHKDDYEFKFEMLTTRAFTSGSLEFEFGGTKAPWKPSESAAANTNGKWRTIRFDAKDALAGTGTGWVNLAIQYSQSVDDAVIGFAMCNFRVAKKVSDTVSYEKISK</sequence>
<dbReference type="InterPro" id="IPR002909">
    <property type="entry name" value="IPT_dom"/>
</dbReference>
<feature type="region of interest" description="Disordered" evidence="1">
    <location>
        <begin position="225"/>
        <end position="249"/>
    </location>
</feature>
<dbReference type="Pfam" id="PF01833">
    <property type="entry name" value="TIG"/>
    <property type="match status" value="1"/>
</dbReference>
<name>A0A5M8NWB7_9BACT</name>
<gene>
    <name evidence="4" type="ORF">EZS26_002732</name>
</gene>
<dbReference type="InterPro" id="IPR040475">
    <property type="entry name" value="SGBP_B_XBD"/>
</dbReference>
<evidence type="ECO:0000313" key="5">
    <source>
        <dbReference type="Proteomes" id="UP000324575"/>
    </source>
</evidence>
<feature type="domain" description="Surface glycan-binding protein B xyloglucan binding" evidence="3">
    <location>
        <begin position="248"/>
        <end position="389"/>
    </location>
</feature>
<dbReference type="GO" id="GO:0030247">
    <property type="term" value="F:polysaccharide binding"/>
    <property type="evidence" value="ECO:0007669"/>
    <property type="project" value="InterPro"/>
</dbReference>
<evidence type="ECO:0000259" key="2">
    <source>
        <dbReference type="Pfam" id="PF01833"/>
    </source>
</evidence>